<dbReference type="Proteomes" id="UP000201571">
    <property type="component" value="Segment"/>
</dbReference>
<dbReference type="Pfam" id="PF04878">
    <property type="entry name" value="Baculo_p48"/>
    <property type="match status" value="1"/>
</dbReference>
<dbReference type="InterPro" id="IPR006962">
    <property type="entry name" value="P48_Baculovir"/>
</dbReference>
<protein>
    <submittedName>
        <fullName evidence="1">p48/P45</fullName>
    </submittedName>
</protein>
<evidence type="ECO:0000313" key="2">
    <source>
        <dbReference type="Proteomes" id="UP000201571"/>
    </source>
</evidence>
<gene>
    <name evidence="1" type="primary">p45</name>
    <name evidence="1" type="synonym">p48</name>
</gene>
<accession>K4ER65</accession>
<organism evidence="1 2">
    <name type="scientific">Epinotia aporema granulovirus</name>
    <dbReference type="NCBI Taxonomy" id="166056"/>
    <lineage>
        <taxon>Viruses</taxon>
        <taxon>Viruses incertae sedis</taxon>
        <taxon>Naldaviricetes</taxon>
        <taxon>Lefavirales</taxon>
        <taxon>Baculoviridae</taxon>
        <taxon>Betabaculovirus</taxon>
        <taxon>Betabaculovirus epaporemae</taxon>
    </lineage>
</organism>
<dbReference type="OrthoDB" id="4662at10239"/>
<evidence type="ECO:0000313" key="1">
    <source>
        <dbReference type="EMBL" id="AER41504.1"/>
    </source>
</evidence>
<reference evidence="1 2" key="1">
    <citation type="journal article" date="2012" name="BMC Genomics">
        <title>Genome of Epinotia aporema granulovirus (EpapGV), a polyorganotropic fast killing betabaculovirus with a novel thymidylate kinase gene.</title>
        <authorList>
            <person name="Ferrelli M.L."/>
            <person name="Salvador R."/>
            <person name="Biedma M.E."/>
            <person name="Berretta M.F."/>
            <person name="Haase S."/>
            <person name="Sciocco-Cap A."/>
            <person name="Ghiringhelli P.D."/>
            <person name="Romanowski V."/>
        </authorList>
    </citation>
    <scope>NUCLEOTIDE SEQUENCE [LARGE SCALE GENOMIC DNA]</scope>
</reference>
<proteinExistence type="predicted"/>
<dbReference type="EMBL" id="JN408834">
    <property type="protein sequence ID" value="AER41504.1"/>
    <property type="molecule type" value="Genomic_DNA"/>
</dbReference>
<dbReference type="KEGG" id="vg:13842622"/>
<name>K4ER65_9BBAC</name>
<keyword evidence="2" id="KW-1185">Reference proteome</keyword>
<sequence length="380" mass="44689">MSNELSVEYCLKFYKINSQSQSETKYVKFLCTLTAYEIDTVTFLLAEYFGQQHMFQFDRLTFFNQFKYVVDAIKRDYDTHSENDDEVKQIFKLFIDNDFIGQVPCFQMIMKNLGMYFKPIQGVVGFRPCDACDKIVSCMTCKANYLSESLTMLDSSLQDGWDIFFRPMLGIPVLFFVLFKTDMSGIDDEIFNTDNIITNTLLQFFYNLLSDKATSLYWNNAKCAQLINNCAKYVTDIQLESMDLLLTKLNSNTYNTKMFAPLKQFMEHHFSNKQISKLVHKIFIGFYMRVYADAKKQQCKRRTVSPHDIEVRNICRILFKEYNDADFERVIAKLANLKTELALLHCNNYVINKEYVLVLFNKYDLKKDVTRLLEKTVHIN</sequence>